<dbReference type="EMBL" id="STGY01000083">
    <property type="protein sequence ID" value="THV33665.1"/>
    <property type="molecule type" value="Genomic_DNA"/>
</dbReference>
<proteinExistence type="predicted"/>
<reference evidence="2 3" key="2">
    <citation type="submission" date="2019-05" db="EMBL/GenBank/DDBJ databases">
        <title>Glycomyces buryatensis sp. nov.</title>
        <authorList>
            <person name="Nikitina E."/>
        </authorList>
    </citation>
    <scope>NUCLEOTIDE SEQUENCE [LARGE SCALE GENOMIC DNA]</scope>
    <source>
        <strain evidence="2 3">18</strain>
    </source>
</reference>
<dbReference type="InterPro" id="IPR036259">
    <property type="entry name" value="MFS_trans_sf"/>
</dbReference>
<dbReference type="InterPro" id="IPR045713">
    <property type="entry name" value="DUF6069"/>
</dbReference>
<dbReference type="Proteomes" id="UP000308760">
    <property type="component" value="Unassembled WGS sequence"/>
</dbReference>
<name>A0A4S8PUT6_9ACTN</name>
<keyword evidence="1" id="KW-0812">Transmembrane</keyword>
<gene>
    <name evidence="2" type="ORF">FAB82_26390</name>
</gene>
<feature type="transmembrane region" description="Helical" evidence="1">
    <location>
        <begin position="87"/>
        <end position="108"/>
    </location>
</feature>
<evidence type="ECO:0000256" key="1">
    <source>
        <dbReference type="SAM" id="Phobius"/>
    </source>
</evidence>
<keyword evidence="1" id="KW-1133">Transmembrane helix</keyword>
<accession>A0A4S8PUT6</accession>
<dbReference type="SUPFAM" id="SSF103473">
    <property type="entry name" value="MFS general substrate transporter"/>
    <property type="match status" value="1"/>
</dbReference>
<dbReference type="Pfam" id="PF19545">
    <property type="entry name" value="DUF6069"/>
    <property type="match status" value="1"/>
</dbReference>
<sequence>MEEETRSESVQGASVWRPRLIALLAATAANVIVVAIAAMAGVEMVTEAPGQAEMTVTVWGAIFATLVAGGAGWIVRALLDRFARRRAAWIWLTGASIIFLLELFPPLMAEASTGTTVTLLVMHAVVVAILFPVFGKRRPVPEV</sequence>
<evidence type="ECO:0008006" key="4">
    <source>
        <dbReference type="Google" id="ProtNLM"/>
    </source>
</evidence>
<comment type="caution">
    <text evidence="2">The sequence shown here is derived from an EMBL/GenBank/DDBJ whole genome shotgun (WGS) entry which is preliminary data.</text>
</comment>
<dbReference type="OrthoDB" id="5190685at2"/>
<organism evidence="2 3">
    <name type="scientific">Glycomyces buryatensis</name>
    <dbReference type="NCBI Taxonomy" id="2570927"/>
    <lineage>
        <taxon>Bacteria</taxon>
        <taxon>Bacillati</taxon>
        <taxon>Actinomycetota</taxon>
        <taxon>Actinomycetes</taxon>
        <taxon>Glycomycetales</taxon>
        <taxon>Glycomycetaceae</taxon>
        <taxon>Glycomyces</taxon>
    </lineage>
</organism>
<evidence type="ECO:0000313" key="2">
    <source>
        <dbReference type="EMBL" id="THV33665.1"/>
    </source>
</evidence>
<feature type="transmembrane region" description="Helical" evidence="1">
    <location>
        <begin position="54"/>
        <end position="75"/>
    </location>
</feature>
<keyword evidence="3" id="KW-1185">Reference proteome</keyword>
<keyword evidence="1" id="KW-0472">Membrane</keyword>
<dbReference type="RefSeq" id="WP_136537546.1">
    <property type="nucleotide sequence ID" value="NZ_STGY01000083.1"/>
</dbReference>
<dbReference type="AlphaFoldDB" id="A0A4S8PUT6"/>
<reference evidence="3" key="1">
    <citation type="submission" date="2019-04" db="EMBL/GenBank/DDBJ databases">
        <title>Nocardioides xinjiangensis sp. nov.</title>
        <authorList>
            <person name="Liu S."/>
        </authorList>
    </citation>
    <scope>NUCLEOTIDE SEQUENCE [LARGE SCALE GENOMIC DNA]</scope>
    <source>
        <strain evidence="3">18</strain>
    </source>
</reference>
<evidence type="ECO:0000313" key="3">
    <source>
        <dbReference type="Proteomes" id="UP000308760"/>
    </source>
</evidence>
<protein>
    <recommendedName>
        <fullName evidence="4">MFS transporter</fullName>
    </recommendedName>
</protein>
<feature type="transmembrane region" description="Helical" evidence="1">
    <location>
        <begin position="20"/>
        <end position="42"/>
    </location>
</feature>
<feature type="transmembrane region" description="Helical" evidence="1">
    <location>
        <begin position="114"/>
        <end position="134"/>
    </location>
</feature>